<comment type="cofactor">
    <cofactor evidence="1">
        <name>Zn(2+)</name>
        <dbReference type="ChEBI" id="CHEBI:29105"/>
    </cofactor>
</comment>
<evidence type="ECO:0000313" key="7">
    <source>
        <dbReference type="Proteomes" id="UP000315439"/>
    </source>
</evidence>
<dbReference type="PANTHER" id="PTHR15162">
    <property type="entry name" value="ASPARTOACYLASE"/>
    <property type="match status" value="1"/>
</dbReference>
<sequence length="362" mass="40336">MGLLLEINTKKILKEVVMGAKMNLLNPEVKYFDDDFRSQIEPTALGFLRQLNGLTIFDLKGKDTSRTRVITTLIHGNEPSGFIASHLWLRSKSVPLTNIRIVICNPEAARTKPIFTNRYLARSQDLNRVFSAAESDTSEVANRARQIKRVVSEVSPEAIIDMHNTSGVSPAFGVAVNDSEQVLDLVSLFTNKLILTGLSIGAIMEESFNAPIATIECGGSNDIYSHQVATDGLHEYFTRENIFDQHADRVQVHRHPIRVELVGDASVGFSHHSLPTTDITLRADIEQLNRQITPAGEFIGWCSPEQALPLKAIDEQGVDQIEQLLELKNGCLFAKQNMHMFMITTTLEIATNDCLFYATLEE</sequence>
<dbReference type="InterPro" id="IPR050178">
    <property type="entry name" value="AspA/AstE_fam"/>
</dbReference>
<protein>
    <recommendedName>
        <fullName evidence="5">Succinylglutamate desuccinylase/Aspartoacylase catalytic domain-containing protein</fullName>
    </recommendedName>
</protein>
<dbReference type="OrthoDB" id="9782876at2"/>
<keyword evidence="4" id="KW-0862">Zinc</keyword>
<name>A0A545U779_9GAMM</name>
<keyword evidence="7" id="KW-1185">Reference proteome</keyword>
<proteinExistence type="predicted"/>
<feature type="domain" description="Succinylglutamate desuccinylase/Aspartoacylase catalytic" evidence="5">
    <location>
        <begin position="69"/>
        <end position="222"/>
    </location>
</feature>
<evidence type="ECO:0000256" key="4">
    <source>
        <dbReference type="ARBA" id="ARBA00022833"/>
    </source>
</evidence>
<evidence type="ECO:0000256" key="3">
    <source>
        <dbReference type="ARBA" id="ARBA00022801"/>
    </source>
</evidence>
<evidence type="ECO:0000256" key="2">
    <source>
        <dbReference type="ARBA" id="ARBA00022723"/>
    </source>
</evidence>
<keyword evidence="3" id="KW-0378">Hydrolase</keyword>
<dbReference type="InterPro" id="IPR055438">
    <property type="entry name" value="AstE_AspA_cat"/>
</dbReference>
<dbReference type="Pfam" id="PF24827">
    <property type="entry name" value="AstE_AspA_cat"/>
    <property type="match status" value="1"/>
</dbReference>
<dbReference type="Gene3D" id="3.40.630.10">
    <property type="entry name" value="Zn peptidases"/>
    <property type="match status" value="1"/>
</dbReference>
<evidence type="ECO:0000256" key="1">
    <source>
        <dbReference type="ARBA" id="ARBA00001947"/>
    </source>
</evidence>
<dbReference type="PANTHER" id="PTHR15162:SF7">
    <property type="entry name" value="SUCCINYLGLUTAMATE DESUCCINYLASE"/>
    <property type="match status" value="1"/>
</dbReference>
<dbReference type="SUPFAM" id="SSF53187">
    <property type="entry name" value="Zn-dependent exopeptidases"/>
    <property type="match status" value="1"/>
</dbReference>
<dbReference type="Proteomes" id="UP000315439">
    <property type="component" value="Unassembled WGS sequence"/>
</dbReference>
<comment type="caution">
    <text evidence="6">The sequence shown here is derived from an EMBL/GenBank/DDBJ whole genome shotgun (WGS) entry which is preliminary data.</text>
</comment>
<evidence type="ECO:0000313" key="6">
    <source>
        <dbReference type="EMBL" id="TQV85322.1"/>
    </source>
</evidence>
<dbReference type="GO" id="GO:0016788">
    <property type="term" value="F:hydrolase activity, acting on ester bonds"/>
    <property type="evidence" value="ECO:0007669"/>
    <property type="project" value="InterPro"/>
</dbReference>
<reference evidence="6 7" key="1">
    <citation type="submission" date="2019-07" db="EMBL/GenBank/DDBJ databases">
        <title>Draft genome for Aliikangiella sp. M105.</title>
        <authorList>
            <person name="Wang G."/>
        </authorList>
    </citation>
    <scope>NUCLEOTIDE SEQUENCE [LARGE SCALE GENOMIC DNA]</scope>
    <source>
        <strain evidence="6 7">M105</strain>
    </source>
</reference>
<keyword evidence="2" id="KW-0479">Metal-binding</keyword>
<accession>A0A545U779</accession>
<organism evidence="6 7">
    <name type="scientific">Aliikangiella coralliicola</name>
    <dbReference type="NCBI Taxonomy" id="2592383"/>
    <lineage>
        <taxon>Bacteria</taxon>
        <taxon>Pseudomonadati</taxon>
        <taxon>Pseudomonadota</taxon>
        <taxon>Gammaproteobacteria</taxon>
        <taxon>Oceanospirillales</taxon>
        <taxon>Pleioneaceae</taxon>
        <taxon>Aliikangiella</taxon>
    </lineage>
</organism>
<dbReference type="GO" id="GO:0005829">
    <property type="term" value="C:cytosol"/>
    <property type="evidence" value="ECO:0007669"/>
    <property type="project" value="TreeGrafter"/>
</dbReference>
<gene>
    <name evidence="6" type="ORF">FLL46_19340</name>
</gene>
<dbReference type="EMBL" id="VIKS01000012">
    <property type="protein sequence ID" value="TQV85322.1"/>
    <property type="molecule type" value="Genomic_DNA"/>
</dbReference>
<dbReference type="GO" id="GO:0046872">
    <property type="term" value="F:metal ion binding"/>
    <property type="evidence" value="ECO:0007669"/>
    <property type="project" value="UniProtKB-KW"/>
</dbReference>
<dbReference type="AlphaFoldDB" id="A0A545U779"/>
<evidence type="ECO:0000259" key="5">
    <source>
        <dbReference type="Pfam" id="PF24827"/>
    </source>
</evidence>